<sequence>MLPPTLASRGGRGRSLSWRSALRLDRLLPSSIKCAKISNLWLFLLKSHRKQAEDDVESGADMH</sequence>
<dbReference type="AlphaFoldDB" id="A0A5B7FK83"/>
<gene>
    <name evidence="1" type="ORF">E2C01_040602</name>
</gene>
<evidence type="ECO:0000313" key="2">
    <source>
        <dbReference type="Proteomes" id="UP000324222"/>
    </source>
</evidence>
<dbReference type="EMBL" id="VSRR010007429">
    <property type="protein sequence ID" value="MPC46872.1"/>
    <property type="molecule type" value="Genomic_DNA"/>
</dbReference>
<protein>
    <submittedName>
        <fullName evidence="1">Uncharacterized protein</fullName>
    </submittedName>
</protein>
<name>A0A5B7FK83_PORTR</name>
<keyword evidence="2" id="KW-1185">Reference proteome</keyword>
<organism evidence="1 2">
    <name type="scientific">Portunus trituberculatus</name>
    <name type="common">Swimming crab</name>
    <name type="synonym">Neptunus trituberculatus</name>
    <dbReference type="NCBI Taxonomy" id="210409"/>
    <lineage>
        <taxon>Eukaryota</taxon>
        <taxon>Metazoa</taxon>
        <taxon>Ecdysozoa</taxon>
        <taxon>Arthropoda</taxon>
        <taxon>Crustacea</taxon>
        <taxon>Multicrustacea</taxon>
        <taxon>Malacostraca</taxon>
        <taxon>Eumalacostraca</taxon>
        <taxon>Eucarida</taxon>
        <taxon>Decapoda</taxon>
        <taxon>Pleocyemata</taxon>
        <taxon>Brachyura</taxon>
        <taxon>Eubrachyura</taxon>
        <taxon>Portunoidea</taxon>
        <taxon>Portunidae</taxon>
        <taxon>Portuninae</taxon>
        <taxon>Portunus</taxon>
    </lineage>
</organism>
<comment type="caution">
    <text evidence="1">The sequence shown here is derived from an EMBL/GenBank/DDBJ whole genome shotgun (WGS) entry which is preliminary data.</text>
</comment>
<dbReference type="Proteomes" id="UP000324222">
    <property type="component" value="Unassembled WGS sequence"/>
</dbReference>
<evidence type="ECO:0000313" key="1">
    <source>
        <dbReference type="EMBL" id="MPC46872.1"/>
    </source>
</evidence>
<proteinExistence type="predicted"/>
<accession>A0A5B7FK83</accession>
<reference evidence="1 2" key="1">
    <citation type="submission" date="2019-05" db="EMBL/GenBank/DDBJ databases">
        <title>Another draft genome of Portunus trituberculatus and its Hox gene families provides insights of decapod evolution.</title>
        <authorList>
            <person name="Jeong J.-H."/>
            <person name="Song I."/>
            <person name="Kim S."/>
            <person name="Choi T."/>
            <person name="Kim D."/>
            <person name="Ryu S."/>
            <person name="Kim W."/>
        </authorList>
    </citation>
    <scope>NUCLEOTIDE SEQUENCE [LARGE SCALE GENOMIC DNA]</scope>
    <source>
        <tissue evidence="1">Muscle</tissue>
    </source>
</reference>